<gene>
    <name evidence="1" type="ORF">Ahy_B01g055793</name>
</gene>
<dbReference type="PANTHER" id="PTHR46328">
    <property type="entry name" value="FAR-RED IMPAIRED RESPONSIVE (FAR1) FAMILY PROTEIN-RELATED"/>
    <property type="match status" value="1"/>
</dbReference>
<evidence type="ECO:0008006" key="3">
    <source>
        <dbReference type="Google" id="ProtNLM"/>
    </source>
</evidence>
<dbReference type="PANTHER" id="PTHR46328:SF27">
    <property type="entry name" value="OS12G0287500 PROTEIN"/>
    <property type="match status" value="1"/>
</dbReference>
<dbReference type="AlphaFoldDB" id="A0A445AX42"/>
<reference evidence="1 2" key="1">
    <citation type="submission" date="2019-01" db="EMBL/GenBank/DDBJ databases">
        <title>Sequencing of cultivated peanut Arachis hypogaea provides insights into genome evolution and oil improvement.</title>
        <authorList>
            <person name="Chen X."/>
        </authorList>
    </citation>
    <scope>NUCLEOTIDE SEQUENCE [LARGE SCALE GENOMIC DNA]</scope>
    <source>
        <strain evidence="2">cv. Fuhuasheng</strain>
        <tissue evidence="1">Leaves</tissue>
    </source>
</reference>
<protein>
    <recommendedName>
        <fullName evidence="3">FAR1 domain-containing protein</fullName>
    </recommendedName>
</protein>
<comment type="caution">
    <text evidence="1">The sequence shown here is derived from an EMBL/GenBank/DDBJ whole genome shotgun (WGS) entry which is preliminary data.</text>
</comment>
<proteinExistence type="predicted"/>
<sequence length="48" mass="5444">MTFNTLEVAAKFYKDYAKAAGFSTRVQTTNKKGNEIKNQLITCRKEGK</sequence>
<dbReference type="EMBL" id="SDMP01000011">
    <property type="protein sequence ID" value="RYR30998.1"/>
    <property type="molecule type" value="Genomic_DNA"/>
</dbReference>
<keyword evidence="2" id="KW-1185">Reference proteome</keyword>
<organism evidence="1 2">
    <name type="scientific">Arachis hypogaea</name>
    <name type="common">Peanut</name>
    <dbReference type="NCBI Taxonomy" id="3818"/>
    <lineage>
        <taxon>Eukaryota</taxon>
        <taxon>Viridiplantae</taxon>
        <taxon>Streptophyta</taxon>
        <taxon>Embryophyta</taxon>
        <taxon>Tracheophyta</taxon>
        <taxon>Spermatophyta</taxon>
        <taxon>Magnoliopsida</taxon>
        <taxon>eudicotyledons</taxon>
        <taxon>Gunneridae</taxon>
        <taxon>Pentapetalae</taxon>
        <taxon>rosids</taxon>
        <taxon>fabids</taxon>
        <taxon>Fabales</taxon>
        <taxon>Fabaceae</taxon>
        <taxon>Papilionoideae</taxon>
        <taxon>50 kb inversion clade</taxon>
        <taxon>dalbergioids sensu lato</taxon>
        <taxon>Dalbergieae</taxon>
        <taxon>Pterocarpus clade</taxon>
        <taxon>Arachis</taxon>
    </lineage>
</organism>
<evidence type="ECO:0000313" key="1">
    <source>
        <dbReference type="EMBL" id="RYR30998.1"/>
    </source>
</evidence>
<evidence type="ECO:0000313" key="2">
    <source>
        <dbReference type="Proteomes" id="UP000289738"/>
    </source>
</evidence>
<dbReference type="Proteomes" id="UP000289738">
    <property type="component" value="Chromosome B01"/>
</dbReference>
<name>A0A445AX42_ARAHY</name>
<accession>A0A445AX42</accession>